<name>A0AAD6V9B9_9AGAR</name>
<protein>
    <submittedName>
        <fullName evidence="1">Uncharacterized protein</fullName>
    </submittedName>
</protein>
<comment type="caution">
    <text evidence="1">The sequence shown here is derived from an EMBL/GenBank/DDBJ whole genome shotgun (WGS) entry which is preliminary data.</text>
</comment>
<dbReference type="Proteomes" id="UP001219525">
    <property type="component" value="Unassembled WGS sequence"/>
</dbReference>
<keyword evidence="2" id="KW-1185">Reference proteome</keyword>
<accession>A0AAD6V9B9</accession>
<dbReference type="AlphaFoldDB" id="A0AAD6V9B9"/>
<organism evidence="1 2">
    <name type="scientific">Mycena pura</name>
    <dbReference type="NCBI Taxonomy" id="153505"/>
    <lineage>
        <taxon>Eukaryota</taxon>
        <taxon>Fungi</taxon>
        <taxon>Dikarya</taxon>
        <taxon>Basidiomycota</taxon>
        <taxon>Agaricomycotina</taxon>
        <taxon>Agaricomycetes</taxon>
        <taxon>Agaricomycetidae</taxon>
        <taxon>Agaricales</taxon>
        <taxon>Marasmiineae</taxon>
        <taxon>Mycenaceae</taxon>
        <taxon>Mycena</taxon>
    </lineage>
</organism>
<gene>
    <name evidence="1" type="ORF">GGX14DRAFT_572019</name>
</gene>
<proteinExistence type="predicted"/>
<reference evidence="1" key="1">
    <citation type="submission" date="2023-03" db="EMBL/GenBank/DDBJ databases">
        <title>Massive genome expansion in bonnet fungi (Mycena s.s.) driven by repeated elements and novel gene families across ecological guilds.</title>
        <authorList>
            <consortium name="Lawrence Berkeley National Laboratory"/>
            <person name="Harder C.B."/>
            <person name="Miyauchi S."/>
            <person name="Viragh M."/>
            <person name="Kuo A."/>
            <person name="Thoen E."/>
            <person name="Andreopoulos B."/>
            <person name="Lu D."/>
            <person name="Skrede I."/>
            <person name="Drula E."/>
            <person name="Henrissat B."/>
            <person name="Morin E."/>
            <person name="Kohler A."/>
            <person name="Barry K."/>
            <person name="LaButti K."/>
            <person name="Morin E."/>
            <person name="Salamov A."/>
            <person name="Lipzen A."/>
            <person name="Mereny Z."/>
            <person name="Hegedus B."/>
            <person name="Baldrian P."/>
            <person name="Stursova M."/>
            <person name="Weitz H."/>
            <person name="Taylor A."/>
            <person name="Grigoriev I.V."/>
            <person name="Nagy L.G."/>
            <person name="Martin F."/>
            <person name="Kauserud H."/>
        </authorList>
    </citation>
    <scope>NUCLEOTIDE SEQUENCE</scope>
    <source>
        <strain evidence="1">9144</strain>
    </source>
</reference>
<dbReference type="EMBL" id="JARJCW010000062">
    <property type="protein sequence ID" value="KAJ7200614.1"/>
    <property type="molecule type" value="Genomic_DNA"/>
</dbReference>
<evidence type="ECO:0000313" key="1">
    <source>
        <dbReference type="EMBL" id="KAJ7200614.1"/>
    </source>
</evidence>
<sequence length="139" mass="14682">MRYVCARGGRCGARAGSTGGGVQRHQKALEVRVSEQHSTPSPRTARASCGDPARLLHSTVVCTIHCAQWSVRAGSFSTPCTRASTRVFSTPAATAALLRPTAPPGTARARSRTCARCGCARSMERAYGLVFDVTSTDVQ</sequence>
<evidence type="ECO:0000313" key="2">
    <source>
        <dbReference type="Proteomes" id="UP001219525"/>
    </source>
</evidence>